<keyword evidence="3" id="KW-1185">Reference proteome</keyword>
<dbReference type="OrthoDB" id="6428169at2759"/>
<feature type="non-terminal residue" evidence="2">
    <location>
        <position position="1"/>
    </location>
</feature>
<protein>
    <recommendedName>
        <fullName evidence="4">Prokineticin domain-containing protein</fullName>
    </recommendedName>
</protein>
<sequence>MEARIGLLVCCCCVIITIFSGEAIEAKPQQCNGSKECGFHQCCANKNLKGRKRRSISFAGVCLSYGQYGAECAVKNQNANDNVFPGWCPCTFPFRCIGGGNIENPFGEK</sequence>
<gene>
    <name evidence="2" type="ORF">MGAL_10B070289</name>
</gene>
<dbReference type="EMBL" id="UYJE01007167">
    <property type="protein sequence ID" value="VDI52381.1"/>
    <property type="molecule type" value="Genomic_DNA"/>
</dbReference>
<dbReference type="Gene3D" id="2.10.80.10">
    <property type="entry name" value="Lipase, subunit A"/>
    <property type="match status" value="1"/>
</dbReference>
<feature type="signal peptide" evidence="1">
    <location>
        <begin position="1"/>
        <end position="23"/>
    </location>
</feature>
<feature type="chain" id="PRO_5032876478" description="Prokineticin domain-containing protein" evidence="1">
    <location>
        <begin position="24"/>
        <end position="109"/>
    </location>
</feature>
<dbReference type="AlphaFoldDB" id="A0A8B6FR31"/>
<dbReference type="Proteomes" id="UP000596742">
    <property type="component" value="Unassembled WGS sequence"/>
</dbReference>
<keyword evidence="1" id="KW-0732">Signal</keyword>
<name>A0A8B6FR31_MYTGA</name>
<evidence type="ECO:0008006" key="4">
    <source>
        <dbReference type="Google" id="ProtNLM"/>
    </source>
</evidence>
<evidence type="ECO:0000256" key="1">
    <source>
        <dbReference type="SAM" id="SignalP"/>
    </source>
</evidence>
<comment type="caution">
    <text evidence="2">The sequence shown here is derived from an EMBL/GenBank/DDBJ whole genome shotgun (WGS) entry which is preliminary data.</text>
</comment>
<accession>A0A8B6FR31</accession>
<reference evidence="2" key="1">
    <citation type="submission" date="2018-11" db="EMBL/GenBank/DDBJ databases">
        <authorList>
            <person name="Alioto T."/>
            <person name="Alioto T."/>
        </authorList>
    </citation>
    <scope>NUCLEOTIDE SEQUENCE</scope>
</reference>
<evidence type="ECO:0000313" key="2">
    <source>
        <dbReference type="EMBL" id="VDI52381.1"/>
    </source>
</evidence>
<evidence type="ECO:0000313" key="3">
    <source>
        <dbReference type="Proteomes" id="UP000596742"/>
    </source>
</evidence>
<proteinExistence type="predicted"/>
<organism evidence="2 3">
    <name type="scientific">Mytilus galloprovincialis</name>
    <name type="common">Mediterranean mussel</name>
    <dbReference type="NCBI Taxonomy" id="29158"/>
    <lineage>
        <taxon>Eukaryota</taxon>
        <taxon>Metazoa</taxon>
        <taxon>Spiralia</taxon>
        <taxon>Lophotrochozoa</taxon>
        <taxon>Mollusca</taxon>
        <taxon>Bivalvia</taxon>
        <taxon>Autobranchia</taxon>
        <taxon>Pteriomorphia</taxon>
        <taxon>Mytilida</taxon>
        <taxon>Mytiloidea</taxon>
        <taxon>Mytilidae</taxon>
        <taxon>Mytilinae</taxon>
        <taxon>Mytilus</taxon>
    </lineage>
</organism>